<feature type="compositionally biased region" description="Pro residues" evidence="1">
    <location>
        <begin position="430"/>
        <end position="443"/>
    </location>
</feature>
<dbReference type="EMBL" id="FOKA01000015">
    <property type="protein sequence ID" value="SFB33568.1"/>
    <property type="molecule type" value="Genomic_DNA"/>
</dbReference>
<feature type="transmembrane region" description="Helical" evidence="2">
    <location>
        <begin position="12"/>
        <end position="30"/>
    </location>
</feature>
<dbReference type="AlphaFoldDB" id="A0A1I1AAN0"/>
<sequence>MAALLGSRRALWAAFGLVHGWLLLLGVVLVPDRAFWDLSLYRYWVGTGLAGGAWPVLDDPWVYPAGALVPMLVAALGGTGDGPGYGLAWSLMVTALDALAVLALLRVGRRRATGLRGAWWWVAFLALLGPVAMGRLDAVVAPLTVLALVGAARAPGAASALLTAGAWVKVTPGALLLPLVLTVRRPVRQVVLPALAACAVVVGAVAAGGGLPRVATFLSAQDGRGLQLEAVGATPWVLAGLVTDAVHRYMDQGLVTWQLEGGGAEAAAGALGVLMAVAVAAAAALLVRARRRSGDAFAHARVRLAFVLRGSMLLTLLLIVTNKVGSPQYVGWLAAPVAVALTVGLPRWGRTAAVLLGTAAATQVVFPWVYTSITQGAVAGTLVLAARNVALVWLTAETALELVADVHRARGPGALTAGAAPPPRRRAPGAPGPSGPAPAGTPG</sequence>
<evidence type="ECO:0000256" key="1">
    <source>
        <dbReference type="SAM" id="MobiDB-lite"/>
    </source>
</evidence>
<gene>
    <name evidence="3" type="ORF">SAMN05421867_11565</name>
</gene>
<evidence type="ECO:0000313" key="4">
    <source>
        <dbReference type="Proteomes" id="UP000199012"/>
    </source>
</evidence>
<feature type="region of interest" description="Disordered" evidence="1">
    <location>
        <begin position="413"/>
        <end position="443"/>
    </location>
</feature>
<organism evidence="3 4">
    <name type="scientific">Cellulomonas marina</name>
    <dbReference type="NCBI Taxonomy" id="988821"/>
    <lineage>
        <taxon>Bacteria</taxon>
        <taxon>Bacillati</taxon>
        <taxon>Actinomycetota</taxon>
        <taxon>Actinomycetes</taxon>
        <taxon>Micrococcales</taxon>
        <taxon>Cellulomonadaceae</taxon>
        <taxon>Cellulomonas</taxon>
    </lineage>
</organism>
<dbReference type="RefSeq" id="WP_239078891.1">
    <property type="nucleotide sequence ID" value="NZ_BONM01000018.1"/>
</dbReference>
<reference evidence="3 4" key="1">
    <citation type="submission" date="2016-10" db="EMBL/GenBank/DDBJ databases">
        <authorList>
            <person name="de Groot N.N."/>
        </authorList>
    </citation>
    <scope>NUCLEOTIDE SEQUENCE [LARGE SCALE GENOMIC DNA]</scope>
    <source>
        <strain evidence="3 4">CGMCC 4.6945</strain>
    </source>
</reference>
<keyword evidence="4" id="KW-1185">Reference proteome</keyword>
<accession>A0A1I1AAN0</accession>
<evidence type="ECO:0000313" key="3">
    <source>
        <dbReference type="EMBL" id="SFB33568.1"/>
    </source>
</evidence>
<keyword evidence="2" id="KW-0472">Membrane</keyword>
<dbReference type="STRING" id="988821.SAMN05421867_11565"/>
<evidence type="ECO:0008006" key="5">
    <source>
        <dbReference type="Google" id="ProtNLM"/>
    </source>
</evidence>
<feature type="transmembrane region" description="Helical" evidence="2">
    <location>
        <begin position="300"/>
        <end position="320"/>
    </location>
</feature>
<keyword evidence="2" id="KW-1133">Transmembrane helix</keyword>
<keyword evidence="2" id="KW-0812">Transmembrane</keyword>
<feature type="transmembrane region" description="Helical" evidence="2">
    <location>
        <begin position="190"/>
        <end position="211"/>
    </location>
</feature>
<dbReference type="Proteomes" id="UP000199012">
    <property type="component" value="Unassembled WGS sequence"/>
</dbReference>
<name>A0A1I1AAN0_9CELL</name>
<feature type="transmembrane region" description="Helical" evidence="2">
    <location>
        <begin position="117"/>
        <end position="136"/>
    </location>
</feature>
<feature type="transmembrane region" description="Helical" evidence="2">
    <location>
        <begin position="266"/>
        <end position="288"/>
    </location>
</feature>
<feature type="transmembrane region" description="Helical" evidence="2">
    <location>
        <begin position="326"/>
        <end position="345"/>
    </location>
</feature>
<proteinExistence type="predicted"/>
<protein>
    <recommendedName>
        <fullName evidence="5">Alpha-1,2-mannosyltransferase</fullName>
    </recommendedName>
</protein>
<feature type="transmembrane region" description="Helical" evidence="2">
    <location>
        <begin position="156"/>
        <end position="183"/>
    </location>
</feature>
<feature type="transmembrane region" description="Helical" evidence="2">
    <location>
        <begin position="86"/>
        <end position="105"/>
    </location>
</feature>
<evidence type="ECO:0000256" key="2">
    <source>
        <dbReference type="SAM" id="Phobius"/>
    </source>
</evidence>